<dbReference type="InterPro" id="IPR052710">
    <property type="entry name" value="CAAX_protease"/>
</dbReference>
<reference evidence="4" key="1">
    <citation type="journal article" date="2019" name="Int. J. Syst. Evol. Microbiol.">
        <title>The Global Catalogue of Microorganisms (GCM) 10K type strain sequencing project: providing services to taxonomists for standard genome sequencing and annotation.</title>
        <authorList>
            <consortium name="The Broad Institute Genomics Platform"/>
            <consortium name="The Broad Institute Genome Sequencing Center for Infectious Disease"/>
            <person name="Wu L."/>
            <person name="Ma J."/>
        </authorList>
    </citation>
    <scope>NUCLEOTIDE SEQUENCE [LARGE SCALE GENOMIC DNA]</scope>
    <source>
        <strain evidence="4">JCM 17217</strain>
    </source>
</reference>
<proteinExistence type="predicted"/>
<evidence type="ECO:0000256" key="1">
    <source>
        <dbReference type="SAM" id="Phobius"/>
    </source>
</evidence>
<accession>A0ABP7QAI2</accession>
<dbReference type="PANTHER" id="PTHR36435">
    <property type="entry name" value="SLR1288 PROTEIN"/>
    <property type="match status" value="1"/>
</dbReference>
<keyword evidence="1" id="KW-0812">Transmembrane</keyword>
<evidence type="ECO:0000259" key="2">
    <source>
        <dbReference type="Pfam" id="PF02517"/>
    </source>
</evidence>
<keyword evidence="4" id="KW-1185">Reference proteome</keyword>
<dbReference type="Pfam" id="PF02517">
    <property type="entry name" value="Rce1-like"/>
    <property type="match status" value="1"/>
</dbReference>
<dbReference type="Proteomes" id="UP001501556">
    <property type="component" value="Unassembled WGS sequence"/>
</dbReference>
<dbReference type="EMBL" id="BAABDI010000017">
    <property type="protein sequence ID" value="GAA3979110.1"/>
    <property type="molecule type" value="Genomic_DNA"/>
</dbReference>
<gene>
    <name evidence="3" type="ORF">GCM10022407_25240</name>
</gene>
<name>A0ABP7QAI2_9BACT</name>
<feature type="transmembrane region" description="Helical" evidence="1">
    <location>
        <begin position="282"/>
        <end position="303"/>
    </location>
</feature>
<sequence length="330" mass="35859">MHPAMKGFLPRTLHPGLQILVLLALISAGFCVGYAVIFAWAKLGFGLSAPEAIAVLANPTAYPQAWGLLMMAQGVVLFCAGTGGGLLLASALGYGWAEYFSPRRLGAGWWLLAAAVLIVVILPFMSTLIAWNAGVHFPAALHDFEVWARASEDKAAVLTKFLTRFSSAGRFWVGVLVIAVVPAVAEELVFRGVIQKNLVRWFSPHLGVWLGAAIFSAIHFQFFGFVPRFVLGLVLGYLYLWSGNILVSMAAHFTQNAFQLLILYLAQRGQFGWGFDPDSNDALPWTLVLPSLLLSAGLLYFLYQRMTAPAAPTAMLTLSREGVVERGIDT</sequence>
<feature type="transmembrane region" description="Helical" evidence="1">
    <location>
        <begin position="75"/>
        <end position="97"/>
    </location>
</feature>
<evidence type="ECO:0000313" key="3">
    <source>
        <dbReference type="EMBL" id="GAA3979110.1"/>
    </source>
</evidence>
<organism evidence="3 4">
    <name type="scientific">Hymenobacter antarcticus</name>
    <dbReference type="NCBI Taxonomy" id="486270"/>
    <lineage>
        <taxon>Bacteria</taxon>
        <taxon>Pseudomonadati</taxon>
        <taxon>Bacteroidota</taxon>
        <taxon>Cytophagia</taxon>
        <taxon>Cytophagales</taxon>
        <taxon>Hymenobacteraceae</taxon>
        <taxon>Hymenobacter</taxon>
    </lineage>
</organism>
<feature type="transmembrane region" description="Helical" evidence="1">
    <location>
        <begin position="109"/>
        <end position="131"/>
    </location>
</feature>
<dbReference type="PANTHER" id="PTHR36435:SF1">
    <property type="entry name" value="CAAX AMINO TERMINAL PROTEASE FAMILY PROTEIN"/>
    <property type="match status" value="1"/>
</dbReference>
<comment type="caution">
    <text evidence="3">The sequence shown here is derived from an EMBL/GenBank/DDBJ whole genome shotgun (WGS) entry which is preliminary data.</text>
</comment>
<feature type="transmembrane region" description="Helical" evidence="1">
    <location>
        <begin position="20"/>
        <end position="41"/>
    </location>
</feature>
<dbReference type="InterPro" id="IPR003675">
    <property type="entry name" value="Rce1/LyrA-like_dom"/>
</dbReference>
<keyword evidence="1" id="KW-0472">Membrane</keyword>
<keyword evidence="1" id="KW-1133">Transmembrane helix</keyword>
<feature type="transmembrane region" description="Helical" evidence="1">
    <location>
        <begin position="171"/>
        <end position="194"/>
    </location>
</feature>
<feature type="domain" description="CAAX prenyl protease 2/Lysostaphin resistance protein A-like" evidence="2">
    <location>
        <begin position="171"/>
        <end position="258"/>
    </location>
</feature>
<protein>
    <recommendedName>
        <fullName evidence="2">CAAX prenyl protease 2/Lysostaphin resistance protein A-like domain-containing protein</fullName>
    </recommendedName>
</protein>
<evidence type="ECO:0000313" key="4">
    <source>
        <dbReference type="Proteomes" id="UP001501556"/>
    </source>
</evidence>